<reference evidence="2" key="2">
    <citation type="submission" date="2022-12" db="EMBL/GenBank/DDBJ databases">
        <authorList>
            <person name="Sun Q."/>
            <person name="Kim S."/>
        </authorList>
    </citation>
    <scope>NUCLEOTIDE SEQUENCE</scope>
    <source>
        <strain evidence="2">KCTC 12344</strain>
    </source>
</reference>
<reference evidence="2" key="1">
    <citation type="journal article" date="2014" name="Int. J. Syst. Evol. Microbiol.">
        <title>Complete genome sequence of Corynebacterium casei LMG S-19264T (=DSM 44701T), isolated from a smear-ripened cheese.</title>
        <authorList>
            <consortium name="US DOE Joint Genome Institute (JGI-PGF)"/>
            <person name="Walter F."/>
            <person name="Albersmeier A."/>
            <person name="Kalinowski J."/>
            <person name="Ruckert C."/>
        </authorList>
    </citation>
    <scope>NUCLEOTIDE SEQUENCE</scope>
    <source>
        <strain evidence="2">KCTC 12344</strain>
    </source>
</reference>
<dbReference type="AlphaFoldDB" id="A0AA87YB31"/>
<evidence type="ECO:0000256" key="1">
    <source>
        <dbReference type="SAM" id="MobiDB-lite"/>
    </source>
</evidence>
<evidence type="ECO:0000313" key="2">
    <source>
        <dbReference type="EMBL" id="GGY83447.1"/>
    </source>
</evidence>
<feature type="region of interest" description="Disordered" evidence="1">
    <location>
        <begin position="35"/>
        <end position="60"/>
    </location>
</feature>
<protein>
    <submittedName>
        <fullName evidence="2">Uncharacterized protein</fullName>
    </submittedName>
</protein>
<comment type="caution">
    <text evidence="2">The sequence shown here is derived from an EMBL/GenBank/DDBJ whole genome shotgun (WGS) entry which is preliminary data.</text>
</comment>
<sequence length="60" mass="6683">MATRLSQRPASCSEHCPQRLCDRWRHWHIGTISSNELGGTGGVIPQDIEDVQGRSIRVSP</sequence>
<dbReference type="EMBL" id="BMWW01000002">
    <property type="protein sequence ID" value="GGY83447.1"/>
    <property type="molecule type" value="Genomic_DNA"/>
</dbReference>
<organism evidence="2 3">
    <name type="scientific">Pseudoduganella plicata</name>
    <dbReference type="NCBI Taxonomy" id="321984"/>
    <lineage>
        <taxon>Bacteria</taxon>
        <taxon>Pseudomonadati</taxon>
        <taxon>Pseudomonadota</taxon>
        <taxon>Betaproteobacteria</taxon>
        <taxon>Burkholderiales</taxon>
        <taxon>Oxalobacteraceae</taxon>
        <taxon>Telluria group</taxon>
        <taxon>Pseudoduganella</taxon>
    </lineage>
</organism>
<proteinExistence type="predicted"/>
<gene>
    <name evidence="2" type="ORF">GCM10007388_15590</name>
</gene>
<name>A0AA87YB31_9BURK</name>
<evidence type="ECO:0000313" key="3">
    <source>
        <dbReference type="Proteomes" id="UP000619512"/>
    </source>
</evidence>
<accession>A0AA87YB31</accession>
<dbReference type="Proteomes" id="UP000619512">
    <property type="component" value="Unassembled WGS sequence"/>
</dbReference>